<name>A0A8J2KCJ7_9HEXA</name>
<keyword evidence="2" id="KW-1185">Reference proteome</keyword>
<comment type="caution">
    <text evidence="1">The sequence shown here is derived from an EMBL/GenBank/DDBJ whole genome shotgun (WGS) entry which is preliminary data.</text>
</comment>
<protein>
    <submittedName>
        <fullName evidence="1">Uncharacterized protein</fullName>
    </submittedName>
</protein>
<organism evidence="1 2">
    <name type="scientific">Allacma fusca</name>
    <dbReference type="NCBI Taxonomy" id="39272"/>
    <lineage>
        <taxon>Eukaryota</taxon>
        <taxon>Metazoa</taxon>
        <taxon>Ecdysozoa</taxon>
        <taxon>Arthropoda</taxon>
        <taxon>Hexapoda</taxon>
        <taxon>Collembola</taxon>
        <taxon>Symphypleona</taxon>
        <taxon>Sminthuridae</taxon>
        <taxon>Allacma</taxon>
    </lineage>
</organism>
<feature type="non-terminal residue" evidence="1">
    <location>
        <position position="1"/>
    </location>
</feature>
<dbReference type="AlphaFoldDB" id="A0A8J2KCJ7"/>
<evidence type="ECO:0000313" key="1">
    <source>
        <dbReference type="EMBL" id="CAG7733149.1"/>
    </source>
</evidence>
<sequence>MSKSEPEAIRVPLRNVIS</sequence>
<accession>A0A8J2KCJ7</accession>
<proteinExistence type="predicted"/>
<dbReference type="EMBL" id="CAJVCH010243950">
    <property type="protein sequence ID" value="CAG7733149.1"/>
    <property type="molecule type" value="Genomic_DNA"/>
</dbReference>
<reference evidence="1" key="1">
    <citation type="submission" date="2021-06" db="EMBL/GenBank/DDBJ databases">
        <authorList>
            <person name="Hodson N. C."/>
            <person name="Mongue J. A."/>
            <person name="Jaron S. K."/>
        </authorList>
    </citation>
    <scope>NUCLEOTIDE SEQUENCE</scope>
</reference>
<gene>
    <name evidence="1" type="ORF">AFUS01_LOCUS21614</name>
</gene>
<evidence type="ECO:0000313" key="2">
    <source>
        <dbReference type="Proteomes" id="UP000708208"/>
    </source>
</evidence>
<dbReference type="Proteomes" id="UP000708208">
    <property type="component" value="Unassembled WGS sequence"/>
</dbReference>